<dbReference type="eggNOG" id="ENOG502S3BD">
    <property type="taxonomic scope" value="Eukaryota"/>
</dbReference>
<evidence type="ECO:0000256" key="6">
    <source>
        <dbReference type="ARBA" id="ARBA00022989"/>
    </source>
</evidence>
<keyword evidence="8" id="KW-0472">Membrane</keyword>
<gene>
    <name evidence="10" type="ORF">VC83_04572</name>
</gene>
<evidence type="ECO:0000256" key="3">
    <source>
        <dbReference type="ARBA" id="ARBA00017689"/>
    </source>
</evidence>
<name>A0A177A8P2_9PEZI</name>
<dbReference type="EMBL" id="KV441400">
    <property type="protein sequence ID" value="OAF57493.1"/>
    <property type="molecule type" value="Genomic_DNA"/>
</dbReference>
<protein>
    <recommendedName>
        <fullName evidence="3">Cytochrome c oxidase assembly protein COX20, mitochondrial</fullName>
    </recommendedName>
</protein>
<feature type="compositionally biased region" description="Basic and acidic residues" evidence="9">
    <location>
        <begin position="152"/>
        <end position="164"/>
    </location>
</feature>
<dbReference type="AlphaFoldDB" id="A0A177A8P2"/>
<reference evidence="10" key="1">
    <citation type="submission" date="2016-03" db="EMBL/GenBank/DDBJ databases">
        <title>Updated assembly of Pseudogymnoascus destructans, the fungus causing white-nose syndrome of bats.</title>
        <authorList>
            <person name="Palmer J.M."/>
            <person name="Drees K.P."/>
            <person name="Foster J.T."/>
            <person name="Lindner D.L."/>
        </authorList>
    </citation>
    <scope>NUCLEOTIDE SEQUENCE [LARGE SCALE GENOMIC DNA]</scope>
    <source>
        <strain evidence="10">20631-21</strain>
    </source>
</reference>
<dbReference type="PANTHER" id="PTHR31586">
    <property type="entry name" value="CYTOCHROME C OXIDASE PROTEIN 20"/>
    <property type="match status" value="1"/>
</dbReference>
<keyword evidence="4" id="KW-0812">Transmembrane</keyword>
<proteinExistence type="inferred from homology"/>
<dbReference type="GO" id="GO:0005743">
    <property type="term" value="C:mitochondrial inner membrane"/>
    <property type="evidence" value="ECO:0007669"/>
    <property type="project" value="UniProtKB-SubCell"/>
</dbReference>
<evidence type="ECO:0000256" key="7">
    <source>
        <dbReference type="ARBA" id="ARBA00023128"/>
    </source>
</evidence>
<comment type="similarity">
    <text evidence="2">Belongs to the COX20 family.</text>
</comment>
<dbReference type="InterPro" id="IPR022533">
    <property type="entry name" value="Cox20"/>
</dbReference>
<dbReference type="GeneID" id="36287643"/>
<sequence>MADDKGAKRQSHPADPPPGATAPSDHVDKPKIYEVFDGTSTANGLPQGYGQNSAGRRPQNVSLTDAAKTVKVEDFKNIHTYPCVRESLLTSIGSAFAIGGTRMLFGTPIVRACNWAAGTFCLVGIGSYEFCLQKRRLEKINMKRAVEIIDRKKAQKEAEAEQKRKERRRRKEEEDAAVEARKRSNWKFW</sequence>
<feature type="region of interest" description="Disordered" evidence="9">
    <location>
        <begin position="152"/>
        <end position="189"/>
    </location>
</feature>
<dbReference type="RefSeq" id="XP_024322782.1">
    <property type="nucleotide sequence ID" value="XM_024468201.1"/>
</dbReference>
<keyword evidence="5" id="KW-0999">Mitochondrion inner membrane</keyword>
<dbReference type="OrthoDB" id="14603at2759"/>
<keyword evidence="7" id="KW-0496">Mitochondrion</keyword>
<evidence type="ECO:0000256" key="9">
    <source>
        <dbReference type="SAM" id="MobiDB-lite"/>
    </source>
</evidence>
<evidence type="ECO:0000256" key="4">
    <source>
        <dbReference type="ARBA" id="ARBA00022692"/>
    </source>
</evidence>
<evidence type="ECO:0000256" key="5">
    <source>
        <dbReference type="ARBA" id="ARBA00022792"/>
    </source>
</evidence>
<dbReference type="VEuPathDB" id="FungiDB:GMDG_03070"/>
<comment type="subcellular location">
    <subcellularLocation>
        <location evidence="1">Mitochondrion inner membrane</location>
    </subcellularLocation>
</comment>
<evidence type="ECO:0000256" key="8">
    <source>
        <dbReference type="ARBA" id="ARBA00023136"/>
    </source>
</evidence>
<accession>A0A177A8P2</accession>
<evidence type="ECO:0000256" key="2">
    <source>
        <dbReference type="ARBA" id="ARBA00009575"/>
    </source>
</evidence>
<dbReference type="GO" id="GO:0033617">
    <property type="term" value="P:mitochondrial respiratory chain complex IV assembly"/>
    <property type="evidence" value="ECO:0007669"/>
    <property type="project" value="InterPro"/>
</dbReference>
<keyword evidence="6" id="KW-1133">Transmembrane helix</keyword>
<organism evidence="10">
    <name type="scientific">Pseudogymnoascus destructans</name>
    <dbReference type="NCBI Taxonomy" id="655981"/>
    <lineage>
        <taxon>Eukaryota</taxon>
        <taxon>Fungi</taxon>
        <taxon>Dikarya</taxon>
        <taxon>Ascomycota</taxon>
        <taxon>Pezizomycotina</taxon>
        <taxon>Leotiomycetes</taxon>
        <taxon>Thelebolales</taxon>
        <taxon>Thelebolaceae</taxon>
        <taxon>Pseudogymnoascus</taxon>
    </lineage>
</organism>
<evidence type="ECO:0000313" key="10">
    <source>
        <dbReference type="EMBL" id="OAF57493.1"/>
    </source>
</evidence>
<feature type="region of interest" description="Disordered" evidence="9">
    <location>
        <begin position="1"/>
        <end position="29"/>
    </location>
</feature>
<dbReference type="Pfam" id="PF12597">
    <property type="entry name" value="Cox20"/>
    <property type="match status" value="1"/>
</dbReference>
<evidence type="ECO:0000256" key="1">
    <source>
        <dbReference type="ARBA" id="ARBA00004273"/>
    </source>
</evidence>
<dbReference type="Proteomes" id="UP000077154">
    <property type="component" value="Unassembled WGS sequence"/>
</dbReference>
<dbReference type="PANTHER" id="PTHR31586:SF1">
    <property type="entry name" value="CYTOCHROME C OXIDASE ASSEMBLY PROTEIN COX20, MITOCHONDRIAL"/>
    <property type="match status" value="1"/>
</dbReference>